<protein>
    <submittedName>
        <fullName evidence="15">Metalloprotease</fullName>
    </submittedName>
</protein>
<evidence type="ECO:0000256" key="4">
    <source>
        <dbReference type="ARBA" id="ARBA00022729"/>
    </source>
</evidence>
<dbReference type="InterPro" id="IPR026444">
    <property type="entry name" value="Secre_tail"/>
</dbReference>
<evidence type="ECO:0000259" key="13">
    <source>
        <dbReference type="Pfam" id="PF07504"/>
    </source>
</evidence>
<evidence type="ECO:0000256" key="6">
    <source>
        <dbReference type="ARBA" id="ARBA00022833"/>
    </source>
</evidence>
<feature type="region of interest" description="Disordered" evidence="9">
    <location>
        <begin position="30"/>
        <end position="52"/>
    </location>
</feature>
<comment type="similarity">
    <text evidence="1">Belongs to the peptidase M4 family.</text>
</comment>
<dbReference type="GO" id="GO:0004222">
    <property type="term" value="F:metalloendopeptidase activity"/>
    <property type="evidence" value="ECO:0007669"/>
    <property type="project" value="InterPro"/>
</dbReference>
<dbReference type="CDD" id="cd09597">
    <property type="entry name" value="M4_TLP"/>
    <property type="match status" value="1"/>
</dbReference>
<dbReference type="PROSITE" id="PS51257">
    <property type="entry name" value="PROKAR_LIPOPROTEIN"/>
    <property type="match status" value="1"/>
</dbReference>
<dbReference type="InterPro" id="IPR027268">
    <property type="entry name" value="Peptidase_M4/M1_CTD_sf"/>
</dbReference>
<evidence type="ECO:0000313" key="16">
    <source>
        <dbReference type="Proteomes" id="UP000251889"/>
    </source>
</evidence>
<comment type="caution">
    <text evidence="15">The sequence shown here is derived from an EMBL/GenBank/DDBJ whole genome shotgun (WGS) entry which is preliminary data.</text>
</comment>
<gene>
    <name evidence="15" type="ORF">DQQ10_13555</name>
</gene>
<feature type="domain" description="Peptidase M4" evidence="11">
    <location>
        <begin position="277"/>
        <end position="435"/>
    </location>
</feature>
<evidence type="ECO:0000256" key="1">
    <source>
        <dbReference type="ARBA" id="ARBA00009388"/>
    </source>
</evidence>
<accession>A0A364Y1M9</accession>
<dbReference type="InterPro" id="IPR001570">
    <property type="entry name" value="Peptidase_M4_C_domain"/>
</dbReference>
<dbReference type="SUPFAM" id="SSF55486">
    <property type="entry name" value="Metalloproteases ('zincins'), catalytic domain"/>
    <property type="match status" value="1"/>
</dbReference>
<evidence type="ECO:0000259" key="12">
    <source>
        <dbReference type="Pfam" id="PF02868"/>
    </source>
</evidence>
<dbReference type="PRINTS" id="PR00730">
    <property type="entry name" value="THERMOLYSIN"/>
</dbReference>
<dbReference type="InterPro" id="IPR013856">
    <property type="entry name" value="Peptidase_M4_domain"/>
</dbReference>
<evidence type="ECO:0000256" key="8">
    <source>
        <dbReference type="PIRSR" id="PIRSR623612-1"/>
    </source>
</evidence>
<dbReference type="Proteomes" id="UP000251889">
    <property type="component" value="Unassembled WGS sequence"/>
</dbReference>
<dbReference type="SUPFAM" id="SSF82171">
    <property type="entry name" value="DPP6 N-terminal domain-like"/>
    <property type="match status" value="1"/>
</dbReference>
<keyword evidence="2 15" id="KW-0645">Protease</keyword>
<keyword evidence="4 10" id="KW-0732">Signal</keyword>
<evidence type="ECO:0000256" key="2">
    <source>
        <dbReference type="ARBA" id="ARBA00022670"/>
    </source>
</evidence>
<feature type="signal peptide" evidence="10">
    <location>
        <begin position="1"/>
        <end position="23"/>
    </location>
</feature>
<dbReference type="EMBL" id="QMFY01000006">
    <property type="protein sequence ID" value="RAW00614.1"/>
    <property type="molecule type" value="Genomic_DNA"/>
</dbReference>
<dbReference type="Gene3D" id="1.10.390.10">
    <property type="entry name" value="Neutral Protease Domain 2"/>
    <property type="match status" value="1"/>
</dbReference>
<dbReference type="Pfam" id="PF18962">
    <property type="entry name" value="Por_Secre_tail"/>
    <property type="match status" value="1"/>
</dbReference>
<dbReference type="InterPro" id="IPR023612">
    <property type="entry name" value="Peptidase_M4"/>
</dbReference>
<evidence type="ECO:0000256" key="10">
    <source>
        <dbReference type="SAM" id="SignalP"/>
    </source>
</evidence>
<evidence type="ECO:0000256" key="5">
    <source>
        <dbReference type="ARBA" id="ARBA00022801"/>
    </source>
</evidence>
<dbReference type="Gene3D" id="3.10.170.10">
    <property type="match status" value="1"/>
</dbReference>
<name>A0A364Y1M9_9BACT</name>
<dbReference type="NCBIfam" id="TIGR04183">
    <property type="entry name" value="Por_Secre_tail"/>
    <property type="match status" value="1"/>
</dbReference>
<keyword evidence="3" id="KW-0479">Metal-binding</keyword>
<feature type="domain" description="Peptidase M4 C-terminal" evidence="12">
    <location>
        <begin position="438"/>
        <end position="594"/>
    </location>
</feature>
<evidence type="ECO:0000256" key="9">
    <source>
        <dbReference type="SAM" id="MobiDB-lite"/>
    </source>
</evidence>
<dbReference type="Pfam" id="PF01447">
    <property type="entry name" value="Peptidase_M4"/>
    <property type="match status" value="1"/>
</dbReference>
<feature type="active site" evidence="8">
    <location>
        <position position="428"/>
    </location>
</feature>
<dbReference type="RefSeq" id="WP_112747414.1">
    <property type="nucleotide sequence ID" value="NZ_QMFY01000006.1"/>
</dbReference>
<dbReference type="Pfam" id="PF07504">
    <property type="entry name" value="FTP"/>
    <property type="match status" value="1"/>
</dbReference>
<proteinExistence type="inferred from homology"/>
<feature type="domain" description="Secretion system C-terminal sorting" evidence="14">
    <location>
        <begin position="937"/>
        <end position="1010"/>
    </location>
</feature>
<evidence type="ECO:0000313" key="15">
    <source>
        <dbReference type="EMBL" id="RAW00614.1"/>
    </source>
</evidence>
<dbReference type="InterPro" id="IPR050728">
    <property type="entry name" value="Zinc_Metalloprotease_M4"/>
</dbReference>
<evidence type="ECO:0000259" key="14">
    <source>
        <dbReference type="Pfam" id="PF18962"/>
    </source>
</evidence>
<reference evidence="15 16" key="1">
    <citation type="submission" date="2018-06" db="EMBL/GenBank/DDBJ databases">
        <title>Chryseolinea flavus sp. nov., a member of the phylum Bacteroidetes isolated from soil.</title>
        <authorList>
            <person name="Li Y."/>
            <person name="Wang J."/>
        </authorList>
    </citation>
    <scope>NUCLEOTIDE SEQUENCE [LARGE SCALE GENOMIC DNA]</scope>
    <source>
        <strain evidence="15 16">SDU1-6</strain>
    </source>
</reference>
<sequence length="1013" mass="111070">MKKKTTCMVAVVLLMMACLPLHAQRTFDAKKKKQNASYHAPIQKPKHSAAPNVLQQKRTLSPLFTGGQHRILSRQSSSQLPSFITTRRNLAHAKVPTQKDPQVACFEYLTEIQSLTKLKNPTDNFRVARTRVDEKNTSHIRLNQFHRGIPVHGAEIIVHVNRFGQGEGFNGKYLQIRDDLSTTPSFDKRAAETIVKHHLNKDTHTFSSLEAQLVQYATPETGLCIYEVPGSNRPALAYHVKYSPSIHARWEYFVDAQNGNILHHINTTCFVDGPKTATANDLNGVSRTVHSYQKGSTFFMVDVSRSMYKPGSSTLPDSPVGGILTVDLNNTFGDNAAVKHITTTTNAWNTKSVSAHFNAGAAFEYYKADHSRTGIDGEGGTIISVINTPDEDGSGLDNAFWNGKAMFYGNGKVGFKPLAGSMDVAGHEMTHGVVENTANLEYEGESGAINESMADVFGALMDPNDWTIGEDVVKTDVFPSGALRSLEDPHNGGSSLSHNGYQPKHMNEKYTGAQDNGGVHINSGIPNHAFFLYATAITRAKAGKVYYKALTEYLTKSSQFVDLRNAVIQAATDLFGAGSNEVTQAVAAFNAVGIDAGDGGNYEEDIQTNPGAEYLLVYSTDPEDANSLYRIRVSDENIIALSSTTFISRPSVTDDGVVGVFVGTDHKIHAIITSPNEVTKEVILDNRAIWSNVVVSKGGNRLAAITEDPDQMIHIYDFNTEEWENFELYNPTYSDGVETGGPLYADAIEWDYSGEYLVYDAFNRIVNSDGIDIEYWDVGFIHAWDKASNTFGTGEISKLFASLPDGVSIGNASFSKNSPYILAFDMIDENTDEYAVLGVNIESNDVDVIFENNALGWPSFDKTDSHVAFTLTSELGDDMTGYVSLNGDKISSDDPGTELYNATKWPVFFAAGDRVIEEEETVTGIEEATKEIEFTAYPNPFDDQVTIKTDRPLTSNTNVEMFDLFGKPVAGLRVAVIDATTIQILAKAIPAGQYIVRINNGMKQGVKKVVKVR</sequence>
<dbReference type="PANTHER" id="PTHR33794">
    <property type="entry name" value="BACILLOLYSIN"/>
    <property type="match status" value="1"/>
</dbReference>
<evidence type="ECO:0000259" key="11">
    <source>
        <dbReference type="Pfam" id="PF01447"/>
    </source>
</evidence>
<feature type="active site" description="Proton donor" evidence="8">
    <location>
        <position position="520"/>
    </location>
</feature>
<dbReference type="GO" id="GO:0006508">
    <property type="term" value="P:proteolysis"/>
    <property type="evidence" value="ECO:0007669"/>
    <property type="project" value="UniProtKB-KW"/>
</dbReference>
<dbReference type="GO" id="GO:0046872">
    <property type="term" value="F:metal ion binding"/>
    <property type="evidence" value="ECO:0007669"/>
    <property type="project" value="UniProtKB-KW"/>
</dbReference>
<dbReference type="Pfam" id="PF02868">
    <property type="entry name" value="Peptidase_M4_C"/>
    <property type="match status" value="1"/>
</dbReference>
<evidence type="ECO:0000256" key="3">
    <source>
        <dbReference type="ARBA" id="ARBA00022723"/>
    </source>
</evidence>
<dbReference type="AlphaFoldDB" id="A0A364Y1M9"/>
<organism evidence="15 16">
    <name type="scientific">Pseudochryseolinea flava</name>
    <dbReference type="NCBI Taxonomy" id="2059302"/>
    <lineage>
        <taxon>Bacteria</taxon>
        <taxon>Pseudomonadati</taxon>
        <taxon>Bacteroidota</taxon>
        <taxon>Cytophagia</taxon>
        <taxon>Cytophagales</taxon>
        <taxon>Fulvivirgaceae</taxon>
        <taxon>Pseudochryseolinea</taxon>
    </lineage>
</organism>
<dbReference type="InterPro" id="IPR011096">
    <property type="entry name" value="FTP_domain"/>
</dbReference>
<feature type="chain" id="PRO_5016975949" evidence="10">
    <location>
        <begin position="24"/>
        <end position="1013"/>
    </location>
</feature>
<keyword evidence="16" id="KW-1185">Reference proteome</keyword>
<keyword evidence="6" id="KW-0862">Zinc</keyword>
<dbReference type="OrthoDB" id="291295at2"/>
<evidence type="ECO:0000256" key="7">
    <source>
        <dbReference type="ARBA" id="ARBA00023049"/>
    </source>
</evidence>
<keyword evidence="5" id="KW-0378">Hydrolase</keyword>
<keyword evidence="7 15" id="KW-0482">Metalloprotease</keyword>
<dbReference type="Gene3D" id="3.10.450.490">
    <property type="match status" value="1"/>
</dbReference>
<feature type="domain" description="FTP" evidence="13">
    <location>
        <begin position="123"/>
        <end position="172"/>
    </location>
</feature>
<dbReference type="PANTHER" id="PTHR33794:SF1">
    <property type="entry name" value="BACILLOLYSIN"/>
    <property type="match status" value="1"/>
</dbReference>